<dbReference type="Proteomes" id="UP000602050">
    <property type="component" value="Unassembled WGS sequence"/>
</dbReference>
<evidence type="ECO:0000313" key="3">
    <source>
        <dbReference type="Proteomes" id="UP000602050"/>
    </source>
</evidence>
<dbReference type="SUPFAM" id="SSF55920">
    <property type="entry name" value="Creatinase/aminopeptidase"/>
    <property type="match status" value="1"/>
</dbReference>
<keyword evidence="3" id="KW-1185">Reference proteome</keyword>
<dbReference type="Pfam" id="PF01321">
    <property type="entry name" value="Creatinase_N"/>
    <property type="match status" value="1"/>
</dbReference>
<dbReference type="InterPro" id="IPR036005">
    <property type="entry name" value="Creatinase/aminopeptidase-like"/>
</dbReference>
<name>A0A8J2TQV1_9BACI</name>
<gene>
    <name evidence="2" type="ORF">GCM10010978_29550</name>
</gene>
<dbReference type="EMBL" id="BMEV01000077">
    <property type="protein sequence ID" value="GFZ87922.1"/>
    <property type="molecule type" value="Genomic_DNA"/>
</dbReference>
<accession>A0A8J2TQV1</accession>
<feature type="domain" description="Creatinase N-terminal" evidence="1">
    <location>
        <begin position="34"/>
        <end position="143"/>
    </location>
</feature>
<dbReference type="InterPro" id="IPR000587">
    <property type="entry name" value="Creatinase_N"/>
</dbReference>
<dbReference type="Gene3D" id="3.40.350.10">
    <property type="entry name" value="Creatinase/prolidase N-terminal domain"/>
    <property type="match status" value="1"/>
</dbReference>
<comment type="caution">
    <text evidence="2">The sequence shown here is derived from an EMBL/GenBank/DDBJ whole genome shotgun (WGS) entry which is preliminary data.</text>
</comment>
<dbReference type="InterPro" id="IPR029149">
    <property type="entry name" value="Creatin/AminoP/Spt16_N"/>
</dbReference>
<reference evidence="2" key="2">
    <citation type="submission" date="2020-09" db="EMBL/GenBank/DDBJ databases">
        <authorList>
            <person name="Sun Q."/>
            <person name="Zhou Y."/>
        </authorList>
    </citation>
    <scope>NUCLEOTIDE SEQUENCE</scope>
    <source>
        <strain evidence="2">CGMCC 1.12360</strain>
    </source>
</reference>
<proteinExistence type="predicted"/>
<organism evidence="2 3">
    <name type="scientific">Compostibacillus humi</name>
    <dbReference type="NCBI Taxonomy" id="1245525"/>
    <lineage>
        <taxon>Bacteria</taxon>
        <taxon>Bacillati</taxon>
        <taxon>Bacillota</taxon>
        <taxon>Bacilli</taxon>
        <taxon>Bacillales</taxon>
        <taxon>Bacillaceae</taxon>
        <taxon>Compostibacillus</taxon>
    </lineage>
</organism>
<dbReference type="SUPFAM" id="SSF53092">
    <property type="entry name" value="Creatinase/prolidase N-terminal domain"/>
    <property type="match status" value="1"/>
</dbReference>
<evidence type="ECO:0000313" key="2">
    <source>
        <dbReference type="EMBL" id="GFZ87922.1"/>
    </source>
</evidence>
<protein>
    <recommendedName>
        <fullName evidence="1">Creatinase N-terminal domain-containing protein</fullName>
    </recommendedName>
</protein>
<dbReference type="RefSeq" id="WP_188393189.1">
    <property type="nucleotide sequence ID" value="NZ_BMEV01000077.1"/>
</dbReference>
<sequence>MINAKNITYTTVKEPFWGLPKEQPKLEDEVYKQRLDKTLKAMEAVKLDYLLVYADREHYGNFDYLTGFGPRFEEALLVLDKSGKAHIILGNECYSMYKYSRIPAEGILYHTFSLPNQPMGGNRKLKDILTEIGINNSQTVGIAGWKLLESRHIFDTPSFITDSVRDIVGDENAVNATDLFIHPEYGVRIINSANEIAYFEFGATYASDAVQQMLLNTRTGLTEVEISQFGTAGSLPTNLFPKVLAGDRIDLNMVSPTTNVLKLGDRFQVSMGLIGGQSNRRGFAAYSEEDLPEESRDYLEKIAKPYFATVVNWYEKIGVGVAGGDIYDMVENTYPKEKYGWFLNPGHLIATAEEWLSSPIYENSDITIKSGMVLQMDIIPFTERRYAAPNCEDGLAIADEALRMELKEKYPDVYQRIENRRNFMKEVLNH</sequence>
<evidence type="ECO:0000259" key="1">
    <source>
        <dbReference type="Pfam" id="PF01321"/>
    </source>
</evidence>
<dbReference type="AlphaFoldDB" id="A0A8J2TQV1"/>
<reference evidence="2" key="1">
    <citation type="journal article" date="2014" name="Int. J. Syst. Evol. Microbiol.">
        <title>Complete genome sequence of Corynebacterium casei LMG S-19264T (=DSM 44701T), isolated from a smear-ripened cheese.</title>
        <authorList>
            <consortium name="US DOE Joint Genome Institute (JGI-PGF)"/>
            <person name="Walter F."/>
            <person name="Albersmeier A."/>
            <person name="Kalinowski J."/>
            <person name="Ruckert C."/>
        </authorList>
    </citation>
    <scope>NUCLEOTIDE SEQUENCE</scope>
    <source>
        <strain evidence="2">CGMCC 1.12360</strain>
    </source>
</reference>